<evidence type="ECO:0000313" key="2">
    <source>
        <dbReference type="EMBL" id="CUH78152.1"/>
    </source>
</evidence>
<protein>
    <submittedName>
        <fullName evidence="2">Uncharacterized protein</fullName>
    </submittedName>
</protein>
<dbReference type="EMBL" id="CYSE01000003">
    <property type="protein sequence ID" value="CUH78152.1"/>
    <property type="molecule type" value="Genomic_DNA"/>
</dbReference>
<dbReference type="RefSeq" id="WP_143595891.1">
    <property type="nucleotide sequence ID" value="NZ_CYSE01000003.1"/>
</dbReference>
<dbReference type="AlphaFoldDB" id="A0A0P1GR10"/>
<dbReference type="STRING" id="441103.TRN7648_01823"/>
<dbReference type="OrthoDB" id="7865311at2"/>
<evidence type="ECO:0000313" key="3">
    <source>
        <dbReference type="Proteomes" id="UP000054935"/>
    </source>
</evidence>
<evidence type="ECO:0000256" key="1">
    <source>
        <dbReference type="SAM" id="MobiDB-lite"/>
    </source>
</evidence>
<dbReference type="PROSITE" id="PS51257">
    <property type="entry name" value="PROKAR_LIPOPROTEIN"/>
    <property type="match status" value="1"/>
</dbReference>
<keyword evidence="3" id="KW-1185">Reference proteome</keyword>
<proteinExistence type="predicted"/>
<organism evidence="2 3">
    <name type="scientific">Tropicibacter naphthalenivorans</name>
    <dbReference type="NCBI Taxonomy" id="441103"/>
    <lineage>
        <taxon>Bacteria</taxon>
        <taxon>Pseudomonadati</taxon>
        <taxon>Pseudomonadota</taxon>
        <taxon>Alphaproteobacteria</taxon>
        <taxon>Rhodobacterales</taxon>
        <taxon>Roseobacteraceae</taxon>
        <taxon>Tropicibacter</taxon>
    </lineage>
</organism>
<name>A0A0P1GR10_9RHOB</name>
<feature type="compositionally biased region" description="Low complexity" evidence="1">
    <location>
        <begin position="172"/>
        <end position="192"/>
    </location>
</feature>
<feature type="region of interest" description="Disordered" evidence="1">
    <location>
        <begin position="143"/>
        <end position="195"/>
    </location>
</feature>
<sequence>MGRATIAVMVAISLAGCSDPLKKVPNLQQVELSEGAGQADIVAPEEEAPAAALRAEEAPKSGLFGFLKRKADEAEAAPAQDVTTLAEAALAEADEAPEETAANETVLDTPKRGLFSKILHGGAPKPKAAPEPQPEVQLAAMAPPEPQTAPKPKQKSGGLFSRILNSGDTDRAGGTSAPKAAKTAKGPKPGAPDYQQVALGDRLPYGALARVCDAPRGKLGRKIGGYPERGSQYTLYDSAPGSTAPHNFYLTGFDDNCARVFTAALVMFGSPESYEQINYGPAGNTQPKSDTDRAYEQVKSRVCKVGKGKPCGSAMSRLARDTVFVSVYERFDSNPRWKNMLLHDGEVVAVDMKQ</sequence>
<accession>A0A0P1GR10</accession>
<dbReference type="Proteomes" id="UP000054935">
    <property type="component" value="Unassembled WGS sequence"/>
</dbReference>
<gene>
    <name evidence="2" type="ORF">TRN7648_01823</name>
</gene>
<reference evidence="2 3" key="1">
    <citation type="submission" date="2015-09" db="EMBL/GenBank/DDBJ databases">
        <authorList>
            <consortium name="Swine Surveillance"/>
        </authorList>
    </citation>
    <scope>NUCLEOTIDE SEQUENCE [LARGE SCALE GENOMIC DNA]</scope>
    <source>
        <strain evidence="2 3">CECT 7648</strain>
    </source>
</reference>